<organism evidence="5 6">
    <name type="scientific">Rhizophagus clarus</name>
    <dbReference type="NCBI Taxonomy" id="94130"/>
    <lineage>
        <taxon>Eukaryota</taxon>
        <taxon>Fungi</taxon>
        <taxon>Fungi incertae sedis</taxon>
        <taxon>Mucoromycota</taxon>
        <taxon>Glomeromycotina</taxon>
        <taxon>Glomeromycetes</taxon>
        <taxon>Glomerales</taxon>
        <taxon>Glomeraceae</taxon>
        <taxon>Rhizophagus</taxon>
    </lineage>
</organism>
<dbReference type="AlphaFoldDB" id="A0A8H3L639"/>
<evidence type="ECO:0000256" key="1">
    <source>
        <dbReference type="ARBA" id="ARBA00004340"/>
    </source>
</evidence>
<comment type="subcellular location">
    <subcellularLocation>
        <location evidence="1">Host cell</location>
    </subcellularLocation>
    <subcellularLocation>
        <location evidence="2">Secreted</location>
    </subcellularLocation>
</comment>
<dbReference type="Proteomes" id="UP000615446">
    <property type="component" value="Unassembled WGS sequence"/>
</dbReference>
<proteinExistence type="predicted"/>
<sequence length="200" mass="23398">MRDQLFGKHATFGLIRYLLYKSEMSVKLFCLVKGKKITNAFSVKISRDEPISELKKVIKARKQNYFAGVERIQAQVMEVEPPASTVSTATSSREQELLRRIVSLEERLSEFYDTTHIQRYRRLFDNKLLWRAETEEGSHQIVVKYTRKYNKHAHELCFGIKKAPRLLSVEMICGFNCVVMDYIEGRRLSECDDLKRSEPP</sequence>
<keyword evidence="3" id="KW-0964">Secreted</keyword>
<evidence type="ECO:0000256" key="3">
    <source>
        <dbReference type="ARBA" id="ARBA00022525"/>
    </source>
</evidence>
<evidence type="ECO:0000256" key="2">
    <source>
        <dbReference type="ARBA" id="ARBA00004613"/>
    </source>
</evidence>
<dbReference type="Pfam" id="PF20147">
    <property type="entry name" value="Crinkler"/>
    <property type="match status" value="1"/>
</dbReference>
<gene>
    <name evidence="5" type="ORF">RCL2_000692000</name>
</gene>
<reference evidence="5" key="1">
    <citation type="submission" date="2019-10" db="EMBL/GenBank/DDBJ databases">
        <title>Conservation and host-specific expression of non-tandemly repeated heterogenous ribosome RNA gene in arbuscular mycorrhizal fungi.</title>
        <authorList>
            <person name="Maeda T."/>
            <person name="Kobayashi Y."/>
            <person name="Nakagawa T."/>
            <person name="Ezawa T."/>
            <person name="Yamaguchi K."/>
            <person name="Bino T."/>
            <person name="Nishimoto Y."/>
            <person name="Shigenobu S."/>
            <person name="Kawaguchi M."/>
        </authorList>
    </citation>
    <scope>NUCLEOTIDE SEQUENCE</scope>
    <source>
        <strain evidence="5">HR1</strain>
    </source>
</reference>
<accession>A0A8H3L639</accession>
<dbReference type="OrthoDB" id="2404559at2759"/>
<dbReference type="GO" id="GO:0043657">
    <property type="term" value="C:host cell"/>
    <property type="evidence" value="ECO:0007669"/>
    <property type="project" value="UniProtKB-SubCell"/>
</dbReference>
<dbReference type="InterPro" id="IPR045379">
    <property type="entry name" value="Crinkler_N"/>
</dbReference>
<name>A0A8H3L639_9GLOM</name>
<evidence type="ECO:0000313" key="6">
    <source>
        <dbReference type="Proteomes" id="UP000615446"/>
    </source>
</evidence>
<evidence type="ECO:0000259" key="4">
    <source>
        <dbReference type="Pfam" id="PF20147"/>
    </source>
</evidence>
<dbReference type="GO" id="GO:0005576">
    <property type="term" value="C:extracellular region"/>
    <property type="evidence" value="ECO:0007669"/>
    <property type="project" value="UniProtKB-SubCell"/>
</dbReference>
<comment type="caution">
    <text evidence="5">The sequence shown here is derived from an EMBL/GenBank/DDBJ whole genome shotgun (WGS) entry which is preliminary data.</text>
</comment>
<feature type="domain" description="Crinkler effector protein N-terminal" evidence="4">
    <location>
        <begin position="26"/>
        <end position="102"/>
    </location>
</feature>
<dbReference type="EMBL" id="BLAL01000044">
    <property type="protein sequence ID" value="GES79621.1"/>
    <property type="molecule type" value="Genomic_DNA"/>
</dbReference>
<evidence type="ECO:0000313" key="5">
    <source>
        <dbReference type="EMBL" id="GES79621.1"/>
    </source>
</evidence>
<protein>
    <recommendedName>
        <fullName evidence="4">Crinkler effector protein N-terminal domain-containing protein</fullName>
    </recommendedName>
</protein>